<reference evidence="5 6" key="1">
    <citation type="submission" date="2020-03" db="EMBL/GenBank/DDBJ databases">
        <title>WGS of actinomycetes isolated from Thailand.</title>
        <authorList>
            <person name="Thawai C."/>
        </authorList>
    </citation>
    <scope>NUCLEOTIDE SEQUENCE [LARGE SCALE GENOMIC DNA]</scope>
    <source>
        <strain evidence="5 6">PRB2-1</strain>
    </source>
</reference>
<sequence length="159" mass="16419">MVAGTVAVSSGYFAQLVAERPDIALCRASSAVAKAADAAAEGRGGLCVGRHLVLKMLAAVGPCSQRVLCEELRIDRTVMVGLCDRLESAGLVRRERDAADRRAYAVTITPAGRQALEQAEAAVPGYLDGVFALLSAAERDQLSALLAKALGVDPLGVAG</sequence>
<name>A0ABX0ZGT3_9ACTN</name>
<keyword evidence="2" id="KW-0238">DNA-binding</keyword>
<comment type="caution">
    <text evidence="5">The sequence shown here is derived from an EMBL/GenBank/DDBJ whole genome shotgun (WGS) entry which is preliminary data.</text>
</comment>
<dbReference type="PANTHER" id="PTHR33164">
    <property type="entry name" value="TRANSCRIPTIONAL REGULATOR, MARR FAMILY"/>
    <property type="match status" value="1"/>
</dbReference>
<dbReference type="PROSITE" id="PS50995">
    <property type="entry name" value="HTH_MARR_2"/>
    <property type="match status" value="1"/>
</dbReference>
<dbReference type="InterPro" id="IPR036390">
    <property type="entry name" value="WH_DNA-bd_sf"/>
</dbReference>
<feature type="domain" description="HTH marR-type" evidence="4">
    <location>
        <begin position="18"/>
        <end position="151"/>
    </location>
</feature>
<dbReference type="PANTHER" id="PTHR33164:SF64">
    <property type="entry name" value="TRANSCRIPTIONAL REGULATOR SLYA"/>
    <property type="match status" value="1"/>
</dbReference>
<keyword evidence="6" id="KW-1185">Reference proteome</keyword>
<evidence type="ECO:0000313" key="5">
    <source>
        <dbReference type="EMBL" id="NJP43023.1"/>
    </source>
</evidence>
<organism evidence="5 6">
    <name type="scientific">Actinacidiphila epipremni</name>
    <dbReference type="NCBI Taxonomy" id="2053013"/>
    <lineage>
        <taxon>Bacteria</taxon>
        <taxon>Bacillati</taxon>
        <taxon>Actinomycetota</taxon>
        <taxon>Actinomycetes</taxon>
        <taxon>Kitasatosporales</taxon>
        <taxon>Streptomycetaceae</taxon>
        <taxon>Actinacidiphila</taxon>
    </lineage>
</organism>
<dbReference type="Gene3D" id="1.10.10.10">
    <property type="entry name" value="Winged helix-like DNA-binding domain superfamily/Winged helix DNA-binding domain"/>
    <property type="match status" value="1"/>
</dbReference>
<dbReference type="InterPro" id="IPR000835">
    <property type="entry name" value="HTH_MarR-typ"/>
</dbReference>
<protein>
    <submittedName>
        <fullName evidence="5">Winged helix-turn-helix transcriptional regulator</fullName>
    </submittedName>
</protein>
<keyword evidence="1" id="KW-0805">Transcription regulation</keyword>
<evidence type="ECO:0000256" key="1">
    <source>
        <dbReference type="ARBA" id="ARBA00023015"/>
    </source>
</evidence>
<dbReference type="Proteomes" id="UP000734511">
    <property type="component" value="Unassembled WGS sequence"/>
</dbReference>
<evidence type="ECO:0000256" key="3">
    <source>
        <dbReference type="ARBA" id="ARBA00023163"/>
    </source>
</evidence>
<accession>A0ABX0ZGT3</accession>
<keyword evidence="3" id="KW-0804">Transcription</keyword>
<dbReference type="Pfam" id="PF12802">
    <property type="entry name" value="MarR_2"/>
    <property type="match status" value="1"/>
</dbReference>
<evidence type="ECO:0000259" key="4">
    <source>
        <dbReference type="PROSITE" id="PS50995"/>
    </source>
</evidence>
<evidence type="ECO:0000256" key="2">
    <source>
        <dbReference type="ARBA" id="ARBA00023125"/>
    </source>
</evidence>
<gene>
    <name evidence="5" type="ORF">HCN08_06315</name>
</gene>
<dbReference type="EMBL" id="JAATEJ010000003">
    <property type="protein sequence ID" value="NJP43023.1"/>
    <property type="molecule type" value="Genomic_DNA"/>
</dbReference>
<dbReference type="SUPFAM" id="SSF46785">
    <property type="entry name" value="Winged helix' DNA-binding domain"/>
    <property type="match status" value="1"/>
</dbReference>
<evidence type="ECO:0000313" key="6">
    <source>
        <dbReference type="Proteomes" id="UP000734511"/>
    </source>
</evidence>
<dbReference type="PRINTS" id="PR00598">
    <property type="entry name" value="HTHMARR"/>
</dbReference>
<dbReference type="SMART" id="SM00347">
    <property type="entry name" value="HTH_MARR"/>
    <property type="match status" value="1"/>
</dbReference>
<proteinExistence type="predicted"/>
<dbReference type="InterPro" id="IPR039422">
    <property type="entry name" value="MarR/SlyA-like"/>
</dbReference>
<dbReference type="InterPro" id="IPR036388">
    <property type="entry name" value="WH-like_DNA-bd_sf"/>
</dbReference>